<comment type="caution">
    <text evidence="2">The sequence shown here is derived from an EMBL/GenBank/DDBJ whole genome shotgun (WGS) entry which is preliminary data.</text>
</comment>
<accession>A0A0F9EFA4</accession>
<proteinExistence type="predicted"/>
<protein>
    <recommendedName>
        <fullName evidence="1">Homing endonuclease LAGLIDADG domain-containing protein</fullName>
    </recommendedName>
</protein>
<feature type="domain" description="Homing endonuclease LAGLIDADG" evidence="1">
    <location>
        <begin position="50"/>
        <end position="140"/>
    </location>
</feature>
<gene>
    <name evidence="2" type="ORF">LCGC14_2160140</name>
</gene>
<dbReference type="Pfam" id="PF00961">
    <property type="entry name" value="LAGLIDADG_1"/>
    <property type="match status" value="1"/>
</dbReference>
<name>A0A0F9EFA4_9ZZZZ</name>
<dbReference type="InterPro" id="IPR004860">
    <property type="entry name" value="LAGLIDADG_dom"/>
</dbReference>
<organism evidence="2">
    <name type="scientific">marine sediment metagenome</name>
    <dbReference type="NCBI Taxonomy" id="412755"/>
    <lineage>
        <taxon>unclassified sequences</taxon>
        <taxon>metagenomes</taxon>
        <taxon>ecological metagenomes</taxon>
    </lineage>
</organism>
<evidence type="ECO:0000313" key="2">
    <source>
        <dbReference type="EMBL" id="KKL64921.1"/>
    </source>
</evidence>
<dbReference type="AlphaFoldDB" id="A0A0F9EFA4"/>
<dbReference type="SUPFAM" id="SSF55608">
    <property type="entry name" value="Homing endonucleases"/>
    <property type="match status" value="1"/>
</dbReference>
<dbReference type="Gene3D" id="3.10.28.10">
    <property type="entry name" value="Homing endonucleases"/>
    <property type="match status" value="1"/>
</dbReference>
<reference evidence="2" key="1">
    <citation type="journal article" date="2015" name="Nature">
        <title>Complex archaea that bridge the gap between prokaryotes and eukaryotes.</title>
        <authorList>
            <person name="Spang A."/>
            <person name="Saw J.H."/>
            <person name="Jorgensen S.L."/>
            <person name="Zaremba-Niedzwiedzka K."/>
            <person name="Martijn J."/>
            <person name="Lind A.E."/>
            <person name="van Eijk R."/>
            <person name="Schleper C."/>
            <person name="Guy L."/>
            <person name="Ettema T.J."/>
        </authorList>
    </citation>
    <scope>NUCLEOTIDE SEQUENCE</scope>
</reference>
<evidence type="ECO:0000259" key="1">
    <source>
        <dbReference type="Pfam" id="PF00961"/>
    </source>
</evidence>
<sequence length="178" mass="20655">MDWNDKVQVRNYHRAYRAKKRIPRLIEADKKRKLLYNSLWNLPPVELAYIAGLLDGEGCITIVKGHHRRLHPNWSPEYALHISISNQFVPALEYLKSATGLGSIQRDRGKNFKWLISCQQAAEFLKVIKPHLLIKAKQADVAIKFQSLLTVRYHQPLTNAQKLERANLKLDIMKLNHS</sequence>
<dbReference type="InterPro" id="IPR027434">
    <property type="entry name" value="Homing_endonucl"/>
</dbReference>
<dbReference type="EMBL" id="LAZR01027694">
    <property type="protein sequence ID" value="KKL64921.1"/>
    <property type="molecule type" value="Genomic_DNA"/>
</dbReference>
<dbReference type="GO" id="GO:0004519">
    <property type="term" value="F:endonuclease activity"/>
    <property type="evidence" value="ECO:0007669"/>
    <property type="project" value="InterPro"/>
</dbReference>